<dbReference type="Gene3D" id="3.40.50.450">
    <property type="match status" value="1"/>
</dbReference>
<sequence length="381" mass="39208">MQDTAPQPASQNAFAAIADWIRLEQASGVGCRTASLLLDAFGSPAAIFRAGHAALAAHVPAAQASSLSAPVAPELARLLDATHAWLAQPDHHILTLHDPGYPEALRHIPDPPLLLYINGRRELLGAPMVAVVGSRNASVQGQANAQAFAQALSEAGLCVVSGMALGIDTAAHEGALRGPGSTIAVTGTGQDRVYPARNRALAHRIAETGCIVSEYALGTPPVANNFPRRNRIISGMSAGVLVIEAAAQSGSLITAQMAAEQGREVFALPGSIHSALAKGCHQLIREGARLVETVDEVLDAMRVSPLIAPARGPAQAMPDDTMDDSGALLAALGHHPVAPDELLVRIGGDAASLAGALLALELAGLVERLPGGQVQRVVRVA</sequence>
<feature type="domain" description="DprA winged helix" evidence="3">
    <location>
        <begin position="313"/>
        <end position="372"/>
    </location>
</feature>
<dbReference type="Proteomes" id="UP001589773">
    <property type="component" value="Unassembled WGS sequence"/>
</dbReference>
<feature type="domain" description="Smf/DprA SLOG" evidence="2">
    <location>
        <begin position="93"/>
        <end position="301"/>
    </location>
</feature>
<reference evidence="4 5" key="1">
    <citation type="submission" date="2024-09" db="EMBL/GenBank/DDBJ databases">
        <authorList>
            <person name="Sun Q."/>
            <person name="Mori K."/>
        </authorList>
    </citation>
    <scope>NUCLEOTIDE SEQUENCE [LARGE SCALE GENOMIC DNA]</scope>
    <source>
        <strain evidence="4 5">CCM 7792</strain>
    </source>
</reference>
<evidence type="ECO:0000313" key="4">
    <source>
        <dbReference type="EMBL" id="MFC0251419.1"/>
    </source>
</evidence>
<gene>
    <name evidence="4" type="primary">dprA</name>
    <name evidence="4" type="ORF">ACFFJK_05900</name>
</gene>
<dbReference type="PANTHER" id="PTHR43022:SF1">
    <property type="entry name" value="PROTEIN SMF"/>
    <property type="match status" value="1"/>
</dbReference>
<keyword evidence="5" id="KW-1185">Reference proteome</keyword>
<dbReference type="InterPro" id="IPR003488">
    <property type="entry name" value="DprA"/>
</dbReference>
<dbReference type="Pfam" id="PF02481">
    <property type="entry name" value="DNA_processg_A"/>
    <property type="match status" value="1"/>
</dbReference>
<dbReference type="RefSeq" id="WP_379678232.1">
    <property type="nucleotide sequence ID" value="NZ_JBHLWP010000006.1"/>
</dbReference>
<proteinExistence type="inferred from homology"/>
<dbReference type="InterPro" id="IPR041614">
    <property type="entry name" value="DprA_WH"/>
</dbReference>
<dbReference type="Gene3D" id="1.10.10.10">
    <property type="entry name" value="Winged helix-like DNA-binding domain superfamily/Winged helix DNA-binding domain"/>
    <property type="match status" value="1"/>
</dbReference>
<name>A0ABV6FD29_9BURK</name>
<accession>A0ABV6FD29</accession>
<evidence type="ECO:0000313" key="5">
    <source>
        <dbReference type="Proteomes" id="UP001589773"/>
    </source>
</evidence>
<dbReference type="InterPro" id="IPR057666">
    <property type="entry name" value="DrpA_SLOG"/>
</dbReference>
<dbReference type="Pfam" id="PF17782">
    <property type="entry name" value="WHD_DprA"/>
    <property type="match status" value="1"/>
</dbReference>
<organism evidence="4 5">
    <name type="scientific">Massilia consociata</name>
    <dbReference type="NCBI Taxonomy" id="760117"/>
    <lineage>
        <taxon>Bacteria</taxon>
        <taxon>Pseudomonadati</taxon>
        <taxon>Pseudomonadota</taxon>
        <taxon>Betaproteobacteria</taxon>
        <taxon>Burkholderiales</taxon>
        <taxon>Oxalobacteraceae</taxon>
        <taxon>Telluria group</taxon>
        <taxon>Massilia</taxon>
    </lineage>
</organism>
<evidence type="ECO:0000256" key="1">
    <source>
        <dbReference type="ARBA" id="ARBA00006525"/>
    </source>
</evidence>
<dbReference type="EMBL" id="JBHLWP010000006">
    <property type="protein sequence ID" value="MFC0251419.1"/>
    <property type="molecule type" value="Genomic_DNA"/>
</dbReference>
<comment type="similarity">
    <text evidence="1">Belongs to the DprA/Smf family.</text>
</comment>
<evidence type="ECO:0000259" key="3">
    <source>
        <dbReference type="Pfam" id="PF17782"/>
    </source>
</evidence>
<dbReference type="PANTHER" id="PTHR43022">
    <property type="entry name" value="PROTEIN SMF"/>
    <property type="match status" value="1"/>
</dbReference>
<protein>
    <submittedName>
        <fullName evidence="4">DNA-processing protein DprA</fullName>
    </submittedName>
</protein>
<comment type="caution">
    <text evidence="4">The sequence shown here is derived from an EMBL/GenBank/DDBJ whole genome shotgun (WGS) entry which is preliminary data.</text>
</comment>
<dbReference type="NCBIfam" id="TIGR00732">
    <property type="entry name" value="dprA"/>
    <property type="match status" value="1"/>
</dbReference>
<dbReference type="SUPFAM" id="SSF102405">
    <property type="entry name" value="MCP/YpsA-like"/>
    <property type="match status" value="1"/>
</dbReference>
<dbReference type="InterPro" id="IPR036388">
    <property type="entry name" value="WH-like_DNA-bd_sf"/>
</dbReference>
<evidence type="ECO:0000259" key="2">
    <source>
        <dbReference type="Pfam" id="PF02481"/>
    </source>
</evidence>